<evidence type="ECO:0000313" key="3">
    <source>
        <dbReference type="EMBL" id="MBC6464963.1"/>
    </source>
</evidence>
<accession>A0ABR7LJJ3</accession>
<gene>
    <name evidence="3" type="ORF">HKK74_05550</name>
</gene>
<feature type="region of interest" description="Disordered" evidence="1">
    <location>
        <begin position="75"/>
        <end position="102"/>
    </location>
</feature>
<keyword evidence="2" id="KW-1133">Transmembrane helix</keyword>
<evidence type="ECO:0008006" key="5">
    <source>
        <dbReference type="Google" id="ProtNLM"/>
    </source>
</evidence>
<name>A0ABR7LJJ3_9ACTN</name>
<evidence type="ECO:0000256" key="2">
    <source>
        <dbReference type="SAM" id="Phobius"/>
    </source>
</evidence>
<sequence length="102" mass="10787">MTSPPIAAHARTPVRVGWAAADQVVPRPRSEAGEAGRVVFIVLLGSWIVAVTASGVLIPPVPLLVFLLFQVSARRRRASRGPEPAVARGPARQAERPVSVGH</sequence>
<keyword evidence="2" id="KW-0472">Membrane</keyword>
<reference evidence="3 4" key="1">
    <citation type="submission" date="2020-06" db="EMBL/GenBank/DDBJ databases">
        <title>Actinomadura xiongansis sp. nov., isolated from soil of Baiyangdian.</title>
        <authorList>
            <person name="Zhang X."/>
        </authorList>
    </citation>
    <scope>NUCLEOTIDE SEQUENCE [LARGE SCALE GENOMIC DNA]</scope>
    <source>
        <strain evidence="3 4">HBUM206468</strain>
    </source>
</reference>
<evidence type="ECO:0000256" key="1">
    <source>
        <dbReference type="SAM" id="MobiDB-lite"/>
    </source>
</evidence>
<dbReference type="RefSeq" id="WP_187241918.1">
    <property type="nucleotide sequence ID" value="NZ_BAAAOK010000008.1"/>
</dbReference>
<proteinExistence type="predicted"/>
<protein>
    <recommendedName>
        <fullName evidence="5">Integral membrane protein</fullName>
    </recommendedName>
</protein>
<comment type="caution">
    <text evidence="3">The sequence shown here is derived from an EMBL/GenBank/DDBJ whole genome shotgun (WGS) entry which is preliminary data.</text>
</comment>
<dbReference type="Proteomes" id="UP000805614">
    <property type="component" value="Unassembled WGS sequence"/>
</dbReference>
<organism evidence="3 4">
    <name type="scientific">Actinomadura alba</name>
    <dbReference type="NCBI Taxonomy" id="406431"/>
    <lineage>
        <taxon>Bacteria</taxon>
        <taxon>Bacillati</taxon>
        <taxon>Actinomycetota</taxon>
        <taxon>Actinomycetes</taxon>
        <taxon>Streptosporangiales</taxon>
        <taxon>Thermomonosporaceae</taxon>
        <taxon>Actinomadura</taxon>
    </lineage>
</organism>
<feature type="transmembrane region" description="Helical" evidence="2">
    <location>
        <begin position="38"/>
        <end position="69"/>
    </location>
</feature>
<evidence type="ECO:0000313" key="4">
    <source>
        <dbReference type="Proteomes" id="UP000805614"/>
    </source>
</evidence>
<keyword evidence="2" id="KW-0812">Transmembrane</keyword>
<keyword evidence="4" id="KW-1185">Reference proteome</keyword>
<dbReference type="EMBL" id="JABVEC010000002">
    <property type="protein sequence ID" value="MBC6464963.1"/>
    <property type="molecule type" value="Genomic_DNA"/>
</dbReference>